<protein>
    <recommendedName>
        <fullName evidence="4">HD domain-containing protein</fullName>
    </recommendedName>
</protein>
<proteinExistence type="predicted"/>
<dbReference type="Gene3D" id="1.10.3210.10">
    <property type="entry name" value="Hypothetical protein af1432"/>
    <property type="match status" value="1"/>
</dbReference>
<dbReference type="Proteomes" id="UP000250140">
    <property type="component" value="Unassembled WGS sequence"/>
</dbReference>
<dbReference type="EMBL" id="KV749942">
    <property type="protein sequence ID" value="OCL06982.1"/>
    <property type="molecule type" value="Genomic_DNA"/>
</dbReference>
<name>A0A8E2EY06_9PEZI</name>
<accession>A0A8E2EY06</accession>
<gene>
    <name evidence="2" type="ORF">AOQ84DRAFT_355212</name>
</gene>
<dbReference type="AlphaFoldDB" id="A0A8E2EY06"/>
<keyword evidence="3" id="KW-1185">Reference proteome</keyword>
<feature type="chain" id="PRO_5034729729" description="HD domain-containing protein" evidence="1">
    <location>
        <begin position="17"/>
        <end position="255"/>
    </location>
</feature>
<evidence type="ECO:0000256" key="1">
    <source>
        <dbReference type="SAM" id="SignalP"/>
    </source>
</evidence>
<evidence type="ECO:0008006" key="4">
    <source>
        <dbReference type="Google" id="ProtNLM"/>
    </source>
</evidence>
<evidence type="ECO:0000313" key="2">
    <source>
        <dbReference type="EMBL" id="OCL06982.1"/>
    </source>
</evidence>
<dbReference type="SUPFAM" id="SSF109604">
    <property type="entry name" value="HD-domain/PDEase-like"/>
    <property type="match status" value="1"/>
</dbReference>
<evidence type="ECO:0000313" key="3">
    <source>
        <dbReference type="Proteomes" id="UP000250140"/>
    </source>
</evidence>
<keyword evidence="1" id="KW-0732">Signal</keyword>
<dbReference type="PANTHER" id="PTHR35569:SF1">
    <property type="entry name" value="CYANAMIDE HYDRATASE DDI2-RELATED"/>
    <property type="match status" value="1"/>
</dbReference>
<sequence>MLLQYYLLFAAALGSAIPTVSYRNKTRTVAGIEVPDTPLISKALDYARKNMDDEGYNHVVRSWLTGQASLSHMPEKDQRGIDLEAYAISTILHDLGWSINPELISPDKRFEVDGANAARDFVISEGGDEWDKHRIQLVWDSIALHTTQDIAEYKEPEVALTNLGIVTEMVGPNISKGLFAPGQVAVTQEEFDAIAKVFPRAGFRTYFRGVMIGLCRTKPVTTYKNFVGEYGVRFVEGYSLQGKREIDLLESDVVD</sequence>
<dbReference type="OrthoDB" id="2378324at2759"/>
<dbReference type="PANTHER" id="PTHR35569">
    <property type="entry name" value="CYANAMIDE HYDRATASE DDI2-RELATED"/>
    <property type="match status" value="1"/>
</dbReference>
<feature type="signal peptide" evidence="1">
    <location>
        <begin position="1"/>
        <end position="16"/>
    </location>
</feature>
<organism evidence="2 3">
    <name type="scientific">Glonium stellatum</name>
    <dbReference type="NCBI Taxonomy" id="574774"/>
    <lineage>
        <taxon>Eukaryota</taxon>
        <taxon>Fungi</taxon>
        <taxon>Dikarya</taxon>
        <taxon>Ascomycota</taxon>
        <taxon>Pezizomycotina</taxon>
        <taxon>Dothideomycetes</taxon>
        <taxon>Pleosporomycetidae</taxon>
        <taxon>Gloniales</taxon>
        <taxon>Gloniaceae</taxon>
        <taxon>Glonium</taxon>
    </lineage>
</organism>
<reference evidence="2 3" key="1">
    <citation type="journal article" date="2016" name="Nat. Commun.">
        <title>Ectomycorrhizal ecology is imprinted in the genome of the dominant symbiotic fungus Cenococcum geophilum.</title>
        <authorList>
            <consortium name="DOE Joint Genome Institute"/>
            <person name="Peter M."/>
            <person name="Kohler A."/>
            <person name="Ohm R.A."/>
            <person name="Kuo A."/>
            <person name="Krutzmann J."/>
            <person name="Morin E."/>
            <person name="Arend M."/>
            <person name="Barry K.W."/>
            <person name="Binder M."/>
            <person name="Choi C."/>
            <person name="Clum A."/>
            <person name="Copeland A."/>
            <person name="Grisel N."/>
            <person name="Haridas S."/>
            <person name="Kipfer T."/>
            <person name="LaButti K."/>
            <person name="Lindquist E."/>
            <person name="Lipzen A."/>
            <person name="Maire R."/>
            <person name="Meier B."/>
            <person name="Mihaltcheva S."/>
            <person name="Molinier V."/>
            <person name="Murat C."/>
            <person name="Poggeler S."/>
            <person name="Quandt C.A."/>
            <person name="Sperisen C."/>
            <person name="Tritt A."/>
            <person name="Tisserant E."/>
            <person name="Crous P.W."/>
            <person name="Henrissat B."/>
            <person name="Nehls U."/>
            <person name="Egli S."/>
            <person name="Spatafora J.W."/>
            <person name="Grigoriev I.V."/>
            <person name="Martin F.M."/>
        </authorList>
    </citation>
    <scope>NUCLEOTIDE SEQUENCE [LARGE SCALE GENOMIC DNA]</scope>
    <source>
        <strain evidence="2 3">CBS 207.34</strain>
    </source>
</reference>